<sequence length="87" mass="9337">MTAPPRRVAPSPNGLSEKLRSLIHDLAQHLGQFQALAIRINDLNDPCRFFELASNSDATRAAADLSGAGMAMDVLAVTLGRRVPDPQ</sequence>
<name>A0A0B4XC09_9HYPH</name>
<protein>
    <submittedName>
        <fullName evidence="1">Uncharacterized protein</fullName>
    </submittedName>
</protein>
<accession>A0A0B4XC09</accession>
<evidence type="ECO:0000313" key="2">
    <source>
        <dbReference type="Proteomes" id="UP000031368"/>
    </source>
</evidence>
<reference evidence="1 2" key="1">
    <citation type="submission" date="2013-11" db="EMBL/GenBank/DDBJ databases">
        <title>Complete genome sequence of Rhizobium gallicum bv. gallicum R602.</title>
        <authorList>
            <person name="Bustos P."/>
            <person name="Santamaria R.I."/>
            <person name="Lozano L."/>
            <person name="Acosta J.L."/>
            <person name="Ormeno-Orrillo E."/>
            <person name="Rogel M.A."/>
            <person name="Romero D."/>
            <person name="Cevallos M.A."/>
            <person name="Martinez-Romero E."/>
            <person name="Gonzalez V."/>
        </authorList>
    </citation>
    <scope>NUCLEOTIDE SEQUENCE [LARGE SCALE GENOMIC DNA]</scope>
    <source>
        <strain evidence="1 2">R602</strain>
        <plasmid evidence="1 2">pRgalR602c</plasmid>
    </source>
</reference>
<gene>
    <name evidence="1" type="ORF">RGR602_PC00277</name>
</gene>
<proteinExistence type="predicted"/>
<keyword evidence="2" id="KW-1185">Reference proteome</keyword>
<geneLocation type="plasmid" evidence="1 2">
    <name>pRgalR602c</name>
</geneLocation>
<dbReference type="KEGG" id="rga:RGR602_PC00277"/>
<dbReference type="Proteomes" id="UP000031368">
    <property type="component" value="Plasmid pRgalR602c"/>
</dbReference>
<evidence type="ECO:0000313" key="1">
    <source>
        <dbReference type="EMBL" id="AJD44320.1"/>
    </source>
</evidence>
<dbReference type="HOGENOM" id="CLU_2481118_0_0_5"/>
<dbReference type="EMBL" id="CP006880">
    <property type="protein sequence ID" value="AJD44320.1"/>
    <property type="molecule type" value="Genomic_DNA"/>
</dbReference>
<dbReference type="RefSeq" id="WP_223844171.1">
    <property type="nucleotide sequence ID" value="NZ_CP006880.1"/>
</dbReference>
<keyword evidence="1" id="KW-0614">Plasmid</keyword>
<dbReference type="AlphaFoldDB" id="A0A0B4XC09"/>
<organism evidence="1 2">
    <name type="scientific">Rhizobium gallicum bv. gallicum R602sp</name>
    <dbReference type="NCBI Taxonomy" id="1041138"/>
    <lineage>
        <taxon>Bacteria</taxon>
        <taxon>Pseudomonadati</taxon>
        <taxon>Pseudomonadota</taxon>
        <taxon>Alphaproteobacteria</taxon>
        <taxon>Hyphomicrobiales</taxon>
        <taxon>Rhizobiaceae</taxon>
        <taxon>Rhizobium/Agrobacterium group</taxon>
        <taxon>Rhizobium</taxon>
    </lineage>
</organism>